<dbReference type="InterPro" id="IPR006768">
    <property type="entry name" value="Cwf19-like_C_dom-1"/>
</dbReference>
<feature type="region of interest" description="Disordered" evidence="1">
    <location>
        <begin position="359"/>
        <end position="378"/>
    </location>
</feature>
<protein>
    <recommendedName>
        <fullName evidence="6">CWF19-like protein 1</fullName>
    </recommendedName>
</protein>
<dbReference type="CDD" id="cd07380">
    <property type="entry name" value="MPP_CWF19_N"/>
    <property type="match status" value="1"/>
</dbReference>
<dbReference type="RefSeq" id="XP_060123248.1">
    <property type="nucleotide sequence ID" value="XM_060267265.1"/>
</dbReference>
<dbReference type="AlphaFoldDB" id="A0AAF0JGX9"/>
<accession>A0AAF0JGX9</accession>
<organism evidence="4 5">
    <name type="scientific">Malassezia japonica</name>
    <dbReference type="NCBI Taxonomy" id="223818"/>
    <lineage>
        <taxon>Eukaryota</taxon>
        <taxon>Fungi</taxon>
        <taxon>Dikarya</taxon>
        <taxon>Basidiomycota</taxon>
        <taxon>Ustilaginomycotina</taxon>
        <taxon>Malasseziomycetes</taxon>
        <taxon>Malasseziales</taxon>
        <taxon>Malasseziaceae</taxon>
        <taxon>Malassezia</taxon>
    </lineage>
</organism>
<evidence type="ECO:0000259" key="3">
    <source>
        <dbReference type="Pfam" id="PF04677"/>
    </source>
</evidence>
<dbReference type="PANTHER" id="PTHR12072">
    <property type="entry name" value="CWF19, CELL CYCLE CONTROL PROTEIN"/>
    <property type="match status" value="1"/>
</dbReference>
<dbReference type="PANTHER" id="PTHR12072:SF4">
    <property type="entry name" value="CWF19-LIKE PROTEIN 1"/>
    <property type="match status" value="1"/>
</dbReference>
<name>A0AAF0JGX9_9BASI</name>
<dbReference type="GeneID" id="85226988"/>
<evidence type="ECO:0000259" key="2">
    <source>
        <dbReference type="Pfam" id="PF04676"/>
    </source>
</evidence>
<proteinExistence type="predicted"/>
<evidence type="ECO:0000313" key="4">
    <source>
        <dbReference type="EMBL" id="WFD40351.1"/>
    </source>
</evidence>
<evidence type="ECO:0008006" key="6">
    <source>
        <dbReference type="Google" id="ProtNLM"/>
    </source>
</evidence>
<dbReference type="Pfam" id="PF04677">
    <property type="entry name" value="CwfJ_C_1"/>
    <property type="match status" value="1"/>
</dbReference>
<dbReference type="Pfam" id="PF04676">
    <property type="entry name" value="CwfJ_C_2"/>
    <property type="match status" value="1"/>
</dbReference>
<keyword evidence="5" id="KW-1185">Reference proteome</keyword>
<sequence>MAARKVLVIGPVDGQIRELVEKVGAIQAKHGPFAAAFFVGDVFDEDDEQAQALLDGRLTLPIPSYFYQGTRALPEFVRARLGEPADGRVQLATNLYYLGHAGIVDAEGLRVAFLGGQGTDARGDGAPLPQFDDLDTPQKSAQALQALLADPALALGTAPPPPNSEAESLQEARAHLAAMSQYAERLAEDAERLAHRKPIDFLFCNAWPKGIEQLSKNALPDEHASSWGLRSIARLAEAARPRYLFSAAPRPAEAESRSLTLDPETLECGVFWEREPYENPPFAALPAPEIPPLTRFLSLARLANARKARWFMALQVVPGDELSATHTPSASIRPSNLTPCPFFEAAPPKRRAQGMDAVRFDSAPAPSQKRRKKGRQAKEVMQVGPENCWFCLSNPRLEKHLVVTVGEECYMALPKGQVPVSSDESALVPGGGHVLLVPIAHIATPYASEASSGALRAETDAYRQALAACYASYGAVPVAWEVVRRSNTRAGHTQMQVVPVAQAQLDGAEAFFREAAEAEGLAFEGDEVAAAFDDLSSPLLTAKDREDYCWIDLNGKRLLLLLRGERFNLQFPRETLTTYLGMPERAEWKSCARPEEVEAAECDEFKEAFADFGAGIGE</sequence>
<reference evidence="4" key="1">
    <citation type="submission" date="2023-03" db="EMBL/GenBank/DDBJ databases">
        <title>Mating type loci evolution in Malassezia.</title>
        <authorList>
            <person name="Coelho M.A."/>
        </authorList>
    </citation>
    <scope>NUCLEOTIDE SEQUENCE</scope>
    <source>
        <strain evidence="4">CBS 9431</strain>
    </source>
</reference>
<evidence type="ECO:0000256" key="1">
    <source>
        <dbReference type="SAM" id="MobiDB-lite"/>
    </source>
</evidence>
<dbReference type="GO" id="GO:0000398">
    <property type="term" value="P:mRNA splicing, via spliceosome"/>
    <property type="evidence" value="ECO:0007669"/>
    <property type="project" value="TreeGrafter"/>
</dbReference>
<feature type="domain" description="Cwf19-like C-terminal" evidence="3">
    <location>
        <begin position="379"/>
        <end position="512"/>
    </location>
</feature>
<gene>
    <name evidence="4" type="ORF">MJAP1_003337</name>
</gene>
<dbReference type="GO" id="GO:0061632">
    <property type="term" value="F:RNA lariat debranching enzyme activator activity"/>
    <property type="evidence" value="ECO:0007669"/>
    <property type="project" value="TreeGrafter"/>
</dbReference>
<dbReference type="InterPro" id="IPR006767">
    <property type="entry name" value="Cwf19-like_C_dom-2"/>
</dbReference>
<evidence type="ECO:0000313" key="5">
    <source>
        <dbReference type="Proteomes" id="UP001217754"/>
    </source>
</evidence>
<dbReference type="Proteomes" id="UP001217754">
    <property type="component" value="Chromosome 6"/>
</dbReference>
<dbReference type="EMBL" id="CP119963">
    <property type="protein sequence ID" value="WFD40351.1"/>
    <property type="molecule type" value="Genomic_DNA"/>
</dbReference>
<dbReference type="GO" id="GO:0071014">
    <property type="term" value="C:post-mRNA release spliceosomal complex"/>
    <property type="evidence" value="ECO:0007669"/>
    <property type="project" value="TreeGrafter"/>
</dbReference>
<dbReference type="InterPro" id="IPR040194">
    <property type="entry name" value="Cwf19-like"/>
</dbReference>
<feature type="domain" description="Cwf19-like protein C-terminal" evidence="2">
    <location>
        <begin position="547"/>
        <end position="612"/>
    </location>
</feature>